<dbReference type="InterPro" id="IPR003598">
    <property type="entry name" value="Ig_sub2"/>
</dbReference>
<dbReference type="SMART" id="SM00409">
    <property type="entry name" value="IG"/>
    <property type="match status" value="2"/>
</dbReference>
<feature type="transmembrane region" description="Helical" evidence="11">
    <location>
        <begin position="505"/>
        <end position="522"/>
    </location>
</feature>
<dbReference type="PANTHER" id="PTHR25466:SF14">
    <property type="entry name" value="BUTYROPHILIN SUBFAMILY 2 MEMBER A2-LIKE-RELATED"/>
    <property type="match status" value="1"/>
</dbReference>
<comment type="caution">
    <text evidence="14">The sequence shown here is derived from an EMBL/GenBank/DDBJ whole genome shotgun (WGS) entry which is preliminary data.</text>
</comment>
<dbReference type="GO" id="GO:0009897">
    <property type="term" value="C:external side of plasma membrane"/>
    <property type="evidence" value="ECO:0007669"/>
    <property type="project" value="TreeGrafter"/>
</dbReference>
<dbReference type="InterPro" id="IPR013106">
    <property type="entry name" value="Ig_V-set"/>
</dbReference>
<dbReference type="GO" id="GO:0006955">
    <property type="term" value="P:immune response"/>
    <property type="evidence" value="ECO:0007669"/>
    <property type="project" value="TreeGrafter"/>
</dbReference>
<dbReference type="Gene3D" id="2.60.40.10">
    <property type="entry name" value="Immunoglobulins"/>
    <property type="match status" value="2"/>
</dbReference>
<keyword evidence="6 11" id="KW-0472">Membrane</keyword>
<feature type="domain" description="Ig-like" evidence="13">
    <location>
        <begin position="26"/>
        <end position="129"/>
    </location>
</feature>
<dbReference type="EMBL" id="JAFDVH010000024">
    <property type="protein sequence ID" value="KAG7455335.1"/>
    <property type="molecule type" value="Genomic_DNA"/>
</dbReference>
<dbReference type="SMART" id="SM00406">
    <property type="entry name" value="IGv"/>
    <property type="match status" value="2"/>
</dbReference>
<feature type="chain" id="PRO_5038481611" description="Ig-like domain-containing protein" evidence="12">
    <location>
        <begin position="21"/>
        <end position="669"/>
    </location>
</feature>
<evidence type="ECO:0000256" key="2">
    <source>
        <dbReference type="ARBA" id="ARBA00022475"/>
    </source>
</evidence>
<dbReference type="OrthoDB" id="10012075at2759"/>
<keyword evidence="8" id="KW-0675">Receptor</keyword>
<dbReference type="InterPro" id="IPR051713">
    <property type="entry name" value="T-cell_Activation_Regulation"/>
</dbReference>
<evidence type="ECO:0000256" key="4">
    <source>
        <dbReference type="ARBA" id="ARBA00022729"/>
    </source>
</evidence>
<feature type="transmembrane region" description="Helical" evidence="11">
    <location>
        <begin position="534"/>
        <end position="558"/>
    </location>
</feature>
<dbReference type="Pfam" id="PF07686">
    <property type="entry name" value="V-set"/>
    <property type="match status" value="2"/>
</dbReference>
<keyword evidence="7" id="KW-1015">Disulfide bond</keyword>
<dbReference type="FunFam" id="2.60.40.10:FF:000142">
    <property type="entry name" value="V-set domain-containing T-cell activation inhibitor 1"/>
    <property type="match status" value="2"/>
</dbReference>
<dbReference type="GO" id="GO:0007166">
    <property type="term" value="P:cell surface receptor signaling pathway"/>
    <property type="evidence" value="ECO:0007669"/>
    <property type="project" value="TreeGrafter"/>
</dbReference>
<feature type="transmembrane region" description="Helical" evidence="11">
    <location>
        <begin position="441"/>
        <end position="461"/>
    </location>
</feature>
<dbReference type="PROSITE" id="PS50835">
    <property type="entry name" value="IG_LIKE"/>
    <property type="match status" value="2"/>
</dbReference>
<keyword evidence="15" id="KW-1185">Reference proteome</keyword>
<dbReference type="GO" id="GO:0042102">
    <property type="term" value="P:positive regulation of T cell proliferation"/>
    <property type="evidence" value="ECO:0007669"/>
    <property type="project" value="TreeGrafter"/>
</dbReference>
<evidence type="ECO:0000256" key="1">
    <source>
        <dbReference type="ARBA" id="ARBA00004251"/>
    </source>
</evidence>
<dbReference type="GO" id="GO:0071222">
    <property type="term" value="P:cellular response to lipopolysaccharide"/>
    <property type="evidence" value="ECO:0007669"/>
    <property type="project" value="TreeGrafter"/>
</dbReference>
<keyword evidence="3 11" id="KW-0812">Transmembrane</keyword>
<keyword evidence="9" id="KW-0325">Glycoprotein</keyword>
<dbReference type="GO" id="GO:0042130">
    <property type="term" value="P:negative regulation of T cell proliferation"/>
    <property type="evidence" value="ECO:0007669"/>
    <property type="project" value="TreeGrafter"/>
</dbReference>
<feature type="domain" description="Ig-like" evidence="13">
    <location>
        <begin position="136"/>
        <end position="249"/>
    </location>
</feature>
<dbReference type="Proteomes" id="UP001046870">
    <property type="component" value="Chromosome 24"/>
</dbReference>
<evidence type="ECO:0000256" key="8">
    <source>
        <dbReference type="ARBA" id="ARBA00023170"/>
    </source>
</evidence>
<dbReference type="AlphaFoldDB" id="A0A9D3PA08"/>
<sequence>MMMSIIYGLFSVLLTVRTNGFSMQGPAAGSTVAQLGGSVLLPCSVDRPLALEEVEVEWRRTDSETLVHLFQEGESRPESQPERYRERATFFNELIPKGNFSLLLTNVSTEDRGVYECVVHSNLESNRISVEIKDVERLVVTGSDQAISVHAGEEVIMNCIVDTHVPLNELQVEWLKTDQDIMVLLFSEGESRPESQHERYQARAQFFPEEIQKGNFSLKLRDVKTEDKGEYMCSVHSDSQSANTTARLLELGFSYLHLSVLVFSISAPFIALLSSVPALVWIIKKDGSKRALFLHGFHVIAPCIMNFCAFILWGMTEGFLAEAFTCSAINLLRILLLFKMAPYLQLIPDNLCIVMIKRKTMHFEVMVINTGICSVFLWEYLTNNSPVGWAKFQIGCGFGFTIILCVMAFISIGTTDAFSFEMLAVSIPVQVLSIAQMKGTIIIEYFVGNALTLFAMAALTFIKPCCMLFKKHLYTCLLVIIFISQITTVFRHLDVTQDKSKEGPGLISVTAYLYTLTAAAGFKHRSDLPAIPHTFLYMFGATGLTVVNSVAVAVELFQKAKTGHQTVEDLQIILLSFESVFVTGWLTLQLFAYCMKKKQKNPCGHWNIIQRGQSQSTASQSSKKPQNHCLHTIMEDHLIQEASVMKQSNSKHPLLLRESQKYQKKSYHI</sequence>
<feature type="transmembrane region" description="Helical" evidence="11">
    <location>
        <begin position="473"/>
        <end position="493"/>
    </location>
</feature>
<dbReference type="InterPro" id="IPR013783">
    <property type="entry name" value="Ig-like_fold"/>
</dbReference>
<feature type="transmembrane region" description="Helical" evidence="11">
    <location>
        <begin position="255"/>
        <end position="280"/>
    </location>
</feature>
<evidence type="ECO:0000256" key="7">
    <source>
        <dbReference type="ARBA" id="ARBA00023157"/>
    </source>
</evidence>
<dbReference type="SUPFAM" id="SSF48726">
    <property type="entry name" value="Immunoglobulin"/>
    <property type="match status" value="2"/>
</dbReference>
<feature type="transmembrane region" description="Helical" evidence="11">
    <location>
        <begin position="570"/>
        <end position="592"/>
    </location>
</feature>
<keyword evidence="2" id="KW-1003">Cell membrane</keyword>
<feature type="transmembrane region" description="Helical" evidence="11">
    <location>
        <begin position="292"/>
        <end position="313"/>
    </location>
</feature>
<evidence type="ECO:0000256" key="11">
    <source>
        <dbReference type="SAM" id="Phobius"/>
    </source>
</evidence>
<reference evidence="14" key="1">
    <citation type="submission" date="2021-01" db="EMBL/GenBank/DDBJ databases">
        <authorList>
            <person name="Zahm M."/>
            <person name="Roques C."/>
            <person name="Cabau C."/>
            <person name="Klopp C."/>
            <person name="Donnadieu C."/>
            <person name="Jouanno E."/>
            <person name="Lampietro C."/>
            <person name="Louis A."/>
            <person name="Herpin A."/>
            <person name="Echchiki A."/>
            <person name="Berthelot C."/>
            <person name="Parey E."/>
            <person name="Roest-Crollius H."/>
            <person name="Braasch I."/>
            <person name="Postlethwait J."/>
            <person name="Bobe J."/>
            <person name="Montfort J."/>
            <person name="Bouchez O."/>
            <person name="Begum T."/>
            <person name="Mejri S."/>
            <person name="Adams A."/>
            <person name="Chen W.-J."/>
            <person name="Guiguen Y."/>
        </authorList>
    </citation>
    <scope>NUCLEOTIDE SEQUENCE</scope>
    <source>
        <strain evidence="14">YG-15Mar2019-1</strain>
        <tissue evidence="14">Brain</tissue>
    </source>
</reference>
<keyword evidence="10" id="KW-0393">Immunoglobulin domain</keyword>
<evidence type="ECO:0000256" key="5">
    <source>
        <dbReference type="ARBA" id="ARBA00022989"/>
    </source>
</evidence>
<gene>
    <name evidence="14" type="ORF">MATL_G00255530</name>
</gene>
<keyword evidence="5 11" id="KW-1133">Transmembrane helix</keyword>
<evidence type="ECO:0000256" key="9">
    <source>
        <dbReference type="ARBA" id="ARBA00023180"/>
    </source>
</evidence>
<evidence type="ECO:0000313" key="14">
    <source>
        <dbReference type="EMBL" id="KAG7455335.1"/>
    </source>
</evidence>
<evidence type="ECO:0000256" key="3">
    <source>
        <dbReference type="ARBA" id="ARBA00022692"/>
    </source>
</evidence>
<feature type="signal peptide" evidence="12">
    <location>
        <begin position="1"/>
        <end position="20"/>
    </location>
</feature>
<dbReference type="InterPro" id="IPR007110">
    <property type="entry name" value="Ig-like_dom"/>
</dbReference>
<name>A0A9D3PA08_MEGAT</name>
<keyword evidence="4 12" id="KW-0732">Signal</keyword>
<protein>
    <recommendedName>
        <fullName evidence="13">Ig-like domain-containing protein</fullName>
    </recommendedName>
</protein>
<feature type="transmembrane region" description="Helical" evidence="11">
    <location>
        <begin position="392"/>
        <end position="410"/>
    </location>
</feature>
<organism evidence="14 15">
    <name type="scientific">Megalops atlanticus</name>
    <name type="common">Tarpon</name>
    <name type="synonym">Clupea gigantea</name>
    <dbReference type="NCBI Taxonomy" id="7932"/>
    <lineage>
        <taxon>Eukaryota</taxon>
        <taxon>Metazoa</taxon>
        <taxon>Chordata</taxon>
        <taxon>Craniata</taxon>
        <taxon>Vertebrata</taxon>
        <taxon>Euteleostomi</taxon>
        <taxon>Actinopterygii</taxon>
        <taxon>Neopterygii</taxon>
        <taxon>Teleostei</taxon>
        <taxon>Elopiformes</taxon>
        <taxon>Megalopidae</taxon>
        <taxon>Megalops</taxon>
    </lineage>
</organism>
<evidence type="ECO:0000256" key="10">
    <source>
        <dbReference type="ARBA" id="ARBA00023319"/>
    </source>
</evidence>
<evidence type="ECO:0000259" key="13">
    <source>
        <dbReference type="PROSITE" id="PS50835"/>
    </source>
</evidence>
<accession>A0A9D3PA08</accession>
<evidence type="ECO:0000256" key="6">
    <source>
        <dbReference type="ARBA" id="ARBA00023136"/>
    </source>
</evidence>
<dbReference type="SMART" id="SM00408">
    <property type="entry name" value="IGc2"/>
    <property type="match status" value="2"/>
</dbReference>
<dbReference type="GO" id="GO:0031295">
    <property type="term" value="P:T cell costimulation"/>
    <property type="evidence" value="ECO:0007669"/>
    <property type="project" value="TreeGrafter"/>
</dbReference>
<dbReference type="PANTHER" id="PTHR25466">
    <property type="entry name" value="T-LYMPHOCYTE ACTIVATION ANTIGEN"/>
    <property type="match status" value="1"/>
</dbReference>
<comment type="subcellular location">
    <subcellularLocation>
        <location evidence="1">Cell membrane</location>
        <topology evidence="1">Single-pass type I membrane protein</topology>
    </subcellularLocation>
</comment>
<dbReference type="InterPro" id="IPR036179">
    <property type="entry name" value="Ig-like_dom_sf"/>
</dbReference>
<evidence type="ECO:0000256" key="12">
    <source>
        <dbReference type="SAM" id="SignalP"/>
    </source>
</evidence>
<evidence type="ECO:0000313" key="15">
    <source>
        <dbReference type="Proteomes" id="UP001046870"/>
    </source>
</evidence>
<proteinExistence type="predicted"/>
<dbReference type="InterPro" id="IPR003599">
    <property type="entry name" value="Ig_sub"/>
</dbReference>